<dbReference type="AlphaFoldDB" id="A0A7S4EZX5"/>
<evidence type="ECO:0000259" key="4">
    <source>
        <dbReference type="PROSITE" id="PS50222"/>
    </source>
</evidence>
<dbReference type="InterPro" id="IPR036291">
    <property type="entry name" value="NAD(P)-bd_dom_sf"/>
</dbReference>
<dbReference type="GO" id="GO:0000166">
    <property type="term" value="F:nucleotide binding"/>
    <property type="evidence" value="ECO:0007669"/>
    <property type="project" value="InterPro"/>
</dbReference>
<evidence type="ECO:0000256" key="3">
    <source>
        <dbReference type="ARBA" id="ARBA00023002"/>
    </source>
</evidence>
<dbReference type="Pfam" id="PF01408">
    <property type="entry name" value="GFO_IDH_MocA"/>
    <property type="match status" value="1"/>
</dbReference>
<dbReference type="SUPFAM" id="SSF47473">
    <property type="entry name" value="EF-hand"/>
    <property type="match status" value="1"/>
</dbReference>
<dbReference type="SMART" id="SM00054">
    <property type="entry name" value="EFh"/>
    <property type="match status" value="2"/>
</dbReference>
<comment type="similarity">
    <text evidence="1">Belongs to the Gfo/Idh/MocA family.</text>
</comment>
<protein>
    <recommendedName>
        <fullName evidence="4">EF-hand domain-containing protein</fullName>
    </recommendedName>
</protein>
<dbReference type="InterPro" id="IPR002048">
    <property type="entry name" value="EF_hand_dom"/>
</dbReference>
<dbReference type="SUPFAM" id="SSF51735">
    <property type="entry name" value="NAD(P)-binding Rossmann-fold domains"/>
    <property type="match status" value="1"/>
</dbReference>
<dbReference type="EMBL" id="HBIZ01025199">
    <property type="protein sequence ID" value="CAE0763349.1"/>
    <property type="molecule type" value="Transcribed_RNA"/>
</dbReference>
<dbReference type="NCBIfam" id="TIGR04380">
    <property type="entry name" value="myo_inos_iolG"/>
    <property type="match status" value="1"/>
</dbReference>
<dbReference type="InterPro" id="IPR018247">
    <property type="entry name" value="EF_Hand_1_Ca_BS"/>
</dbReference>
<dbReference type="PANTHER" id="PTHR42840">
    <property type="entry name" value="NAD(P)-BINDING ROSSMANN-FOLD SUPERFAMILY PROTEIN-RELATED"/>
    <property type="match status" value="1"/>
</dbReference>
<accession>A0A7S4EZX5</accession>
<dbReference type="SUPFAM" id="SSF55347">
    <property type="entry name" value="Glyceraldehyde-3-phosphate dehydrogenase-like, C-terminal domain"/>
    <property type="match status" value="1"/>
</dbReference>
<name>A0A7S4EZX5_CHRCT</name>
<dbReference type="GO" id="GO:0006740">
    <property type="term" value="P:NADPH regeneration"/>
    <property type="evidence" value="ECO:0007669"/>
    <property type="project" value="TreeGrafter"/>
</dbReference>
<dbReference type="InterPro" id="IPR000683">
    <property type="entry name" value="Gfo/Idh/MocA-like_OxRdtase_N"/>
</dbReference>
<dbReference type="PROSITE" id="PS00018">
    <property type="entry name" value="EF_HAND_1"/>
    <property type="match status" value="2"/>
</dbReference>
<dbReference type="InterPro" id="IPR011992">
    <property type="entry name" value="EF-hand-dom_pair"/>
</dbReference>
<dbReference type="Pfam" id="PF13499">
    <property type="entry name" value="EF-hand_7"/>
    <property type="match status" value="1"/>
</dbReference>
<dbReference type="InterPro" id="IPR030827">
    <property type="entry name" value="Myo_inos_IolG"/>
</dbReference>
<dbReference type="InterPro" id="IPR055170">
    <property type="entry name" value="GFO_IDH_MocA-like_dom"/>
</dbReference>
<proteinExistence type="inferred from homology"/>
<evidence type="ECO:0000313" key="5">
    <source>
        <dbReference type="EMBL" id="CAE0763349.1"/>
    </source>
</evidence>
<sequence length="494" mass="53878">MRVAVMPSAPAFQRSHRALPPSMDISQGTIGVGIIGAGRIGIVHLEALALCPTVKPVIISNPTVSKAKAAAEMYPGMAWTDTDTDVINHPDVDAVWICSPSQFHAAQITACAHAGKHVFCEKPIATNLEETFKAVNLCREKGVKLMTALQRRFDPNFARVRQSIQNGDIGEPILVKLCSRDPAPPPLKYVKGGGGIFKDMAIHDLDMSRFLMGSEPVAIMASGSCTVSPEIAELDGPEKYDTASIMVKFANGREALIDVCRQAPYGYDQRAEVLGTKGMMQTDNMHPSTARIFSDKFVGSADMPYDFFMSRYKEAYKQETMAFVDSLVNDTPAPCSGRDGLVALIMAIAAGISAEERRWVQFDEVLVAEGIINKPALAPERPMSAEAWVKAALRGIERDPNSETDLREVFILFDLDSDGEVTAPEVSEALTLLGLSRTPEQVKEMVAKVDGNKDGKIDVEEFLKLWKSTGSLVDSQRDSAFKNVFAFFDPVARN</sequence>
<keyword evidence="3" id="KW-0560">Oxidoreductase</keyword>
<dbReference type="Gene3D" id="3.30.360.10">
    <property type="entry name" value="Dihydrodipicolinate Reductase, domain 2"/>
    <property type="match status" value="1"/>
</dbReference>
<reference evidence="5" key="1">
    <citation type="submission" date="2021-01" db="EMBL/GenBank/DDBJ databases">
        <authorList>
            <person name="Corre E."/>
            <person name="Pelletier E."/>
            <person name="Niang G."/>
            <person name="Scheremetjew M."/>
            <person name="Finn R."/>
            <person name="Kale V."/>
            <person name="Holt S."/>
            <person name="Cochrane G."/>
            <person name="Meng A."/>
            <person name="Brown T."/>
            <person name="Cohen L."/>
        </authorList>
    </citation>
    <scope>NUCLEOTIDE SEQUENCE</scope>
    <source>
        <strain evidence="5">CCMP645</strain>
    </source>
</reference>
<evidence type="ECO:0000256" key="1">
    <source>
        <dbReference type="ARBA" id="ARBA00010928"/>
    </source>
</evidence>
<gene>
    <name evidence="5" type="ORF">PCAR00345_LOCUS15961</name>
</gene>
<dbReference type="GO" id="GO:0016491">
    <property type="term" value="F:oxidoreductase activity"/>
    <property type="evidence" value="ECO:0007669"/>
    <property type="project" value="UniProtKB-KW"/>
</dbReference>
<feature type="domain" description="EF-hand" evidence="4">
    <location>
        <begin position="437"/>
        <end position="472"/>
    </location>
</feature>
<dbReference type="PROSITE" id="PS50222">
    <property type="entry name" value="EF_HAND_2"/>
    <property type="match status" value="2"/>
</dbReference>
<dbReference type="Gene3D" id="1.10.238.10">
    <property type="entry name" value="EF-hand"/>
    <property type="match status" value="1"/>
</dbReference>
<dbReference type="Pfam" id="PF22725">
    <property type="entry name" value="GFO_IDH_MocA_C3"/>
    <property type="match status" value="1"/>
</dbReference>
<evidence type="ECO:0000256" key="2">
    <source>
        <dbReference type="ARBA" id="ARBA00022837"/>
    </source>
</evidence>
<organism evidence="5">
    <name type="scientific">Chrysotila carterae</name>
    <name type="common">Marine alga</name>
    <name type="synonym">Syracosphaera carterae</name>
    <dbReference type="NCBI Taxonomy" id="13221"/>
    <lineage>
        <taxon>Eukaryota</taxon>
        <taxon>Haptista</taxon>
        <taxon>Haptophyta</taxon>
        <taxon>Prymnesiophyceae</taxon>
        <taxon>Isochrysidales</taxon>
        <taxon>Isochrysidaceae</taxon>
        <taxon>Chrysotila</taxon>
    </lineage>
</organism>
<dbReference type="GO" id="GO:0005509">
    <property type="term" value="F:calcium ion binding"/>
    <property type="evidence" value="ECO:0007669"/>
    <property type="project" value="InterPro"/>
</dbReference>
<keyword evidence="2" id="KW-0106">Calcium</keyword>
<dbReference type="GO" id="GO:0005737">
    <property type="term" value="C:cytoplasm"/>
    <property type="evidence" value="ECO:0007669"/>
    <property type="project" value="TreeGrafter"/>
</dbReference>
<dbReference type="CDD" id="cd00051">
    <property type="entry name" value="EFh"/>
    <property type="match status" value="1"/>
</dbReference>
<dbReference type="PANTHER" id="PTHR42840:SF3">
    <property type="entry name" value="BINDING ROSSMANN FOLD OXIDOREDUCTASE, PUTATIVE (AFU_ORTHOLOGUE AFUA_2G10240)-RELATED"/>
    <property type="match status" value="1"/>
</dbReference>
<feature type="domain" description="EF-hand" evidence="4">
    <location>
        <begin position="401"/>
        <end position="436"/>
    </location>
</feature>
<dbReference type="Gene3D" id="3.40.50.720">
    <property type="entry name" value="NAD(P)-binding Rossmann-like Domain"/>
    <property type="match status" value="1"/>
</dbReference>